<comment type="caution">
    <text evidence="3">The sequence shown here is derived from an EMBL/GenBank/DDBJ whole genome shotgun (WGS) entry which is preliminary data.</text>
</comment>
<evidence type="ECO:0000256" key="1">
    <source>
        <dbReference type="SAM" id="SignalP"/>
    </source>
</evidence>
<dbReference type="AlphaFoldDB" id="A0A3M2HEM8"/>
<evidence type="ECO:0000259" key="2">
    <source>
        <dbReference type="Pfam" id="PF13827"/>
    </source>
</evidence>
<feature type="signal peptide" evidence="1">
    <location>
        <begin position="1"/>
        <end position="24"/>
    </location>
</feature>
<dbReference type="OrthoDB" id="6025779at2"/>
<evidence type="ECO:0000313" key="4">
    <source>
        <dbReference type="Proteomes" id="UP000275012"/>
    </source>
</evidence>
<reference evidence="3 4" key="1">
    <citation type="submission" date="2018-10" db="EMBL/GenBank/DDBJ databases">
        <title>Proposal of Lysobacter pythonis sp. nov. isolated from royal pythons (Python regius).</title>
        <authorList>
            <person name="Hans-Juergen B."/>
            <person name="Huptas C."/>
            <person name="Sandra B."/>
            <person name="Igor L."/>
            <person name="Joachim S."/>
            <person name="Siegfried S."/>
            <person name="Mareike W."/>
            <person name="Peter K."/>
        </authorList>
    </citation>
    <scope>NUCLEOTIDE SEQUENCE [LARGE SCALE GENOMIC DNA]</scope>
    <source>
        <strain evidence="3 4">4284/11</strain>
    </source>
</reference>
<gene>
    <name evidence="3" type="ORF">EBB59_13045</name>
</gene>
<proteinExistence type="predicted"/>
<keyword evidence="1" id="KW-0732">Signal</keyword>
<dbReference type="Pfam" id="PF13827">
    <property type="entry name" value="DUF4189"/>
    <property type="match status" value="1"/>
</dbReference>
<keyword evidence="4" id="KW-1185">Reference proteome</keyword>
<dbReference type="EMBL" id="RFLY01000037">
    <property type="protein sequence ID" value="RMH87408.1"/>
    <property type="molecule type" value="Genomic_DNA"/>
</dbReference>
<accession>A0A3M2HEM8</accession>
<protein>
    <submittedName>
        <fullName evidence="3">DUF4189 domain-containing protein</fullName>
    </submittedName>
</protein>
<name>A0A3M2HEM8_9GAMM</name>
<sequence>MKILSVVRLIIMATLFGFSSYLVAQAPPSGPCPPGAVPIPGQGRCGSPAEAAGINRGGSGSSTPAYTEIWEDRYGAIAVDYISAKSGTVENEKSERRAKDKALKLCGTSNCKIMTSVRNYCQAAAYGGGVSYGTASTIGEARNIAMARCQSDGRQCEIQYSGCSLPVRVK</sequence>
<dbReference type="Proteomes" id="UP000275012">
    <property type="component" value="Unassembled WGS sequence"/>
</dbReference>
<dbReference type="InterPro" id="IPR025240">
    <property type="entry name" value="DUF4189"/>
</dbReference>
<organism evidence="3 4">
    <name type="scientific">Solilutibacter pythonis</name>
    <dbReference type="NCBI Taxonomy" id="2483112"/>
    <lineage>
        <taxon>Bacteria</taxon>
        <taxon>Pseudomonadati</taxon>
        <taxon>Pseudomonadota</taxon>
        <taxon>Gammaproteobacteria</taxon>
        <taxon>Lysobacterales</taxon>
        <taxon>Lysobacteraceae</taxon>
        <taxon>Solilutibacter</taxon>
    </lineage>
</organism>
<feature type="domain" description="DUF4189" evidence="2">
    <location>
        <begin position="74"/>
        <end position="163"/>
    </location>
</feature>
<evidence type="ECO:0000313" key="3">
    <source>
        <dbReference type="EMBL" id="RMH87408.1"/>
    </source>
</evidence>
<feature type="chain" id="PRO_5018085407" evidence="1">
    <location>
        <begin position="25"/>
        <end position="170"/>
    </location>
</feature>